<comment type="subunit">
    <text evidence="9">Homotrimer.</text>
</comment>
<feature type="transmembrane region" description="Helical" evidence="12">
    <location>
        <begin position="61"/>
        <end position="81"/>
    </location>
</feature>
<dbReference type="PROSITE" id="PS50287">
    <property type="entry name" value="SRCR_2"/>
    <property type="match status" value="1"/>
</dbReference>
<dbReference type="GO" id="GO:0070287">
    <property type="term" value="F:ferritin receptor activity"/>
    <property type="evidence" value="ECO:0007669"/>
    <property type="project" value="UniProtKB-UniRule"/>
</dbReference>
<dbReference type="SMART" id="SM00202">
    <property type="entry name" value="SR"/>
    <property type="match status" value="1"/>
</dbReference>
<feature type="domain" description="SRCR" evidence="13">
    <location>
        <begin position="427"/>
        <end position="527"/>
    </location>
</feature>
<dbReference type="GO" id="GO:0031638">
    <property type="term" value="P:zymogen activation"/>
    <property type="evidence" value="ECO:0007669"/>
    <property type="project" value="TreeGrafter"/>
</dbReference>
<reference evidence="14" key="1">
    <citation type="submission" date="2021-04" db="EMBL/GenBank/DDBJ databases">
        <authorList>
            <consortium name="Wellcome Sanger Institute Data Sharing"/>
        </authorList>
    </citation>
    <scope>NUCLEOTIDE SEQUENCE [LARGE SCALE GENOMIC DNA]</scope>
</reference>
<dbReference type="GO" id="GO:0006897">
    <property type="term" value="P:endocytosis"/>
    <property type="evidence" value="ECO:0007669"/>
    <property type="project" value="UniProtKB-UniRule"/>
</dbReference>
<dbReference type="PANTHER" id="PTHR48071">
    <property type="entry name" value="SRCR DOMAIN-CONTAINING PROTEIN"/>
    <property type="match status" value="1"/>
</dbReference>
<feature type="topological domain" description="Cytoplasmic" evidence="9">
    <location>
        <begin position="1"/>
        <end position="61"/>
    </location>
</feature>
<feature type="disulfide bond" evidence="10">
    <location>
        <begin position="452"/>
        <end position="516"/>
    </location>
</feature>
<dbReference type="InterPro" id="IPR001190">
    <property type="entry name" value="SRCR"/>
</dbReference>
<evidence type="ECO:0000256" key="3">
    <source>
        <dbReference type="ARBA" id="ARBA00022968"/>
    </source>
</evidence>
<dbReference type="PANTHER" id="PTHR48071:SF24">
    <property type="entry name" value="DELETED IN MALIGNANT BRAIN TUMORS 1 PROTEIN-LIKE"/>
    <property type="match status" value="1"/>
</dbReference>
<evidence type="ECO:0000313" key="14">
    <source>
        <dbReference type="Ensembl" id="ENSATEP00000029360.2"/>
    </source>
</evidence>
<evidence type="ECO:0000256" key="7">
    <source>
        <dbReference type="ARBA" id="ARBA00023170"/>
    </source>
</evidence>
<feature type="region of interest" description="Disordered" evidence="11">
    <location>
        <begin position="303"/>
        <end position="392"/>
    </location>
</feature>
<comment type="similarity">
    <text evidence="9">Belongs to the SCARA5 family.</text>
</comment>
<keyword evidence="4 9" id="KW-1133">Transmembrane helix</keyword>
<dbReference type="Ensembl" id="ENSATET00000029806.3">
    <property type="protein sequence ID" value="ENSATEP00000029360.2"/>
    <property type="gene ID" value="ENSATEG00000020242.3"/>
</dbReference>
<evidence type="ECO:0000256" key="6">
    <source>
        <dbReference type="ARBA" id="ARBA00023157"/>
    </source>
</evidence>
<accession>A0A3Q1J905</accession>
<organism evidence="14 15">
    <name type="scientific">Anabas testudineus</name>
    <name type="common">Climbing perch</name>
    <name type="synonym">Anthias testudineus</name>
    <dbReference type="NCBI Taxonomy" id="64144"/>
    <lineage>
        <taxon>Eukaryota</taxon>
        <taxon>Metazoa</taxon>
        <taxon>Chordata</taxon>
        <taxon>Craniata</taxon>
        <taxon>Vertebrata</taxon>
        <taxon>Euteleostomi</taxon>
        <taxon>Actinopterygii</taxon>
        <taxon>Neopterygii</taxon>
        <taxon>Teleostei</taxon>
        <taxon>Neoteleostei</taxon>
        <taxon>Acanthomorphata</taxon>
        <taxon>Anabantaria</taxon>
        <taxon>Anabantiformes</taxon>
        <taxon>Anabantoidei</taxon>
        <taxon>Anabantidae</taxon>
        <taxon>Anabas</taxon>
    </lineage>
</organism>
<keyword evidence="9" id="KW-0406">Ion transport</keyword>
<evidence type="ECO:0000259" key="13">
    <source>
        <dbReference type="PROSITE" id="PS50287"/>
    </source>
</evidence>
<evidence type="ECO:0000256" key="5">
    <source>
        <dbReference type="ARBA" id="ARBA00023136"/>
    </source>
</evidence>
<keyword evidence="15" id="KW-1185">Reference proteome</keyword>
<dbReference type="InterPro" id="IPR036772">
    <property type="entry name" value="SRCR-like_dom_sf"/>
</dbReference>
<feature type="topological domain" description="Extracellular" evidence="9">
    <location>
        <begin position="83"/>
        <end position="528"/>
    </location>
</feature>
<evidence type="ECO:0000256" key="11">
    <source>
        <dbReference type="SAM" id="MobiDB-lite"/>
    </source>
</evidence>
<dbReference type="Gene3D" id="3.10.250.10">
    <property type="entry name" value="SRCR-like domain"/>
    <property type="match status" value="1"/>
</dbReference>
<proteinExistence type="inferred from homology"/>
<dbReference type="PROSITE" id="PS00420">
    <property type="entry name" value="SRCR_1"/>
    <property type="match status" value="1"/>
</dbReference>
<keyword evidence="9" id="KW-1003">Cell membrane</keyword>
<reference evidence="14" key="3">
    <citation type="submission" date="2025-09" db="UniProtKB">
        <authorList>
            <consortium name="Ensembl"/>
        </authorList>
    </citation>
    <scope>IDENTIFICATION</scope>
</reference>
<gene>
    <name evidence="9 14" type="primary">SCARA5</name>
</gene>
<dbReference type="AlphaFoldDB" id="A0A3Q1J905"/>
<dbReference type="InterPro" id="IPR034726">
    <property type="entry name" value="SCARA5"/>
</dbReference>
<dbReference type="Pfam" id="PF00530">
    <property type="entry name" value="SRCR"/>
    <property type="match status" value="1"/>
</dbReference>
<dbReference type="OrthoDB" id="536948at2759"/>
<evidence type="ECO:0000313" key="15">
    <source>
        <dbReference type="Proteomes" id="UP000265040"/>
    </source>
</evidence>
<dbReference type="FunFam" id="3.10.250.10:FF:000011">
    <property type="entry name" value="Scavenger receptor class A member 5"/>
    <property type="match status" value="1"/>
</dbReference>
<evidence type="ECO:0000256" key="9">
    <source>
        <dbReference type="HAMAP-Rule" id="MF_03070"/>
    </source>
</evidence>
<reference evidence="14" key="2">
    <citation type="submission" date="2025-08" db="UniProtKB">
        <authorList>
            <consortium name="Ensembl"/>
        </authorList>
    </citation>
    <scope>IDENTIFICATION</scope>
</reference>
<dbReference type="GO" id="GO:0034755">
    <property type="term" value="P:iron ion transmembrane transport"/>
    <property type="evidence" value="ECO:0007669"/>
    <property type="project" value="UniProtKB-UniRule"/>
</dbReference>
<keyword evidence="3 9" id="KW-0735">Signal-anchor</keyword>
<comment type="function">
    <text evidence="9">Ferritin receptor that mediates non-transferrin-dependent delivery of iron. Mediates cellular uptake of ferritin-bound iron by stimulating ferritin endocytosis from the cell surface with consequent iron delivery within the cell. Delivery of iron to cells by ferritin is required for the development of specific cell types, suggesting the existence of cell type-specific mechanisms of iron traffic in organogenesis, which alternatively utilize transferrin or non-transferrin iron delivery pathways.</text>
</comment>
<dbReference type="GO" id="GO:0005886">
    <property type="term" value="C:plasma membrane"/>
    <property type="evidence" value="ECO:0007669"/>
    <property type="project" value="UniProtKB-SubCell"/>
</dbReference>
<keyword evidence="5 9" id="KW-0472">Membrane</keyword>
<evidence type="ECO:0000256" key="4">
    <source>
        <dbReference type="ARBA" id="ARBA00022989"/>
    </source>
</evidence>
<evidence type="ECO:0000256" key="10">
    <source>
        <dbReference type="PROSITE-ProRule" id="PRU00196"/>
    </source>
</evidence>
<dbReference type="GO" id="GO:0004252">
    <property type="term" value="F:serine-type endopeptidase activity"/>
    <property type="evidence" value="ECO:0007669"/>
    <property type="project" value="TreeGrafter"/>
</dbReference>
<dbReference type="InParanoid" id="A0A3Q1J905"/>
<dbReference type="Proteomes" id="UP000265040">
    <property type="component" value="Chromosome 24"/>
</dbReference>
<keyword evidence="2 9" id="KW-0812">Transmembrane</keyword>
<keyword evidence="9" id="KW-0410">Iron transport</keyword>
<dbReference type="HAMAP" id="MF_03070">
    <property type="entry name" value="SCARA5"/>
    <property type="match status" value="1"/>
</dbReference>
<keyword evidence="9" id="KW-0408">Iron</keyword>
<evidence type="ECO:0000256" key="1">
    <source>
        <dbReference type="ARBA" id="ARBA00004606"/>
    </source>
</evidence>
<keyword evidence="8" id="KW-0325">Glycoprotein</keyword>
<dbReference type="GeneTree" id="ENSGT00950000183074"/>
<dbReference type="Pfam" id="PF01391">
    <property type="entry name" value="Collagen"/>
    <property type="match status" value="1"/>
</dbReference>
<dbReference type="FunCoup" id="A0A3Q1J905">
    <property type="interactions" value="946"/>
</dbReference>
<evidence type="ECO:0000256" key="12">
    <source>
        <dbReference type="SAM" id="Phobius"/>
    </source>
</evidence>
<keyword evidence="6 10" id="KW-1015">Disulfide bond</keyword>
<dbReference type="GO" id="GO:0006879">
    <property type="term" value="P:intracellular iron ion homeostasis"/>
    <property type="evidence" value="ECO:0007669"/>
    <property type="project" value="UniProtKB-UniRule"/>
</dbReference>
<keyword evidence="7 9" id="KW-0675">Receptor</keyword>
<feature type="disulfide bond" evidence="10">
    <location>
        <begin position="496"/>
        <end position="506"/>
    </location>
</feature>
<feature type="compositionally biased region" description="Basic and acidic residues" evidence="11">
    <location>
        <begin position="368"/>
        <end position="391"/>
    </location>
</feature>
<protein>
    <recommendedName>
        <fullName evidence="9">Scavenger receptor class A member 5</fullName>
    </recommendedName>
</protein>
<evidence type="ECO:0000256" key="2">
    <source>
        <dbReference type="ARBA" id="ARBA00022692"/>
    </source>
</evidence>
<evidence type="ECO:0000256" key="8">
    <source>
        <dbReference type="ARBA" id="ARBA00023180"/>
    </source>
</evidence>
<keyword evidence="9" id="KW-0813">Transport</keyword>
<feature type="disulfide bond" evidence="10">
    <location>
        <begin position="465"/>
        <end position="526"/>
    </location>
</feature>
<sequence length="528" mass="58450">MENKAMYLSTYEERENGSVYEETYDGHNLSKLNLCDEGSAKRRRKQDHCCGHLNSLSAIKYAIVSLYILVLLTIFGLCLAVSRSQVSSRREEVLMENVTRMSERSRLLQQTLGEASTQVDLLENIWKLENLFQNHSDWLQRLEVFIKSLEVELRTVQAHSLQSEGYLVQLDDRLSSLSSSTGRNLTGLSVEVARASTWLHNQDLLLREASGQVSVLREKLDEVNWTVGAVNHTFSNDISIHHLKIQDLQIQISNITEDTSSLWVTHVHTEAQLRNEMEILNTITEDLRLKDWEHSMALKNLTIFEGPPGPKGEKGDTGPLGPPGAPGLTGLRGFTGEKGNQGIRGMKGSVGVDGAPGEKGDVGPAGPKGDRGERGLKGEKGDRGGQEEKTGESTYLNKNAAEFNCPHRSLCDCVFVFSCFAVEETLVRLVNGSGPHEGRVEVFHERRWGTVCDDVWDKKDGDVVCRMLGYRGATEVHKTGRFGQGTGLIWMDDVACTGTEDTILRCKFSGWGKTNCGHVEDAGVTCAI</sequence>
<dbReference type="InterPro" id="IPR008160">
    <property type="entry name" value="Collagen"/>
</dbReference>
<name>A0A3Q1J905_ANATE</name>
<dbReference type="SUPFAM" id="SSF56487">
    <property type="entry name" value="SRCR-like"/>
    <property type="match status" value="1"/>
</dbReference>
<dbReference type="STRING" id="64144.ENSATEP00000029360"/>
<dbReference type="PRINTS" id="PR00258">
    <property type="entry name" value="SPERACTRCPTR"/>
</dbReference>
<comment type="subcellular location">
    <subcellularLocation>
        <location evidence="9">Cell membrane</location>
        <topology evidence="9">Single-pass type II membrane protein</topology>
    </subcellularLocation>
    <subcellularLocation>
        <location evidence="1">Membrane</location>
        <topology evidence="1">Single-pass type II membrane protein</topology>
    </subcellularLocation>
</comment>